<protein>
    <submittedName>
        <fullName evidence="1">Uncharacterized protein</fullName>
    </submittedName>
</protein>
<proteinExistence type="predicted"/>
<name>A0A219YC18_9CAUD</name>
<organism evidence="1 2">
    <name type="scientific">Aeromonas phage 65.2</name>
    <dbReference type="NCBI Taxonomy" id="1932896"/>
    <lineage>
        <taxon>Viruses</taxon>
        <taxon>Duplodnaviria</taxon>
        <taxon>Heunggongvirae</taxon>
        <taxon>Uroviricota</taxon>
        <taxon>Caudoviricetes</taxon>
        <taxon>Pantevenvirales</taxon>
        <taxon>Straboviridae</taxon>
        <taxon>Emmerichvirinae</taxon>
        <taxon>Ishigurovirus</taxon>
        <taxon>Ishigurovirus osborne</taxon>
    </lineage>
</organism>
<accession>A0A219YC18</accession>
<evidence type="ECO:0000313" key="2">
    <source>
        <dbReference type="Proteomes" id="UP000225215"/>
    </source>
</evidence>
<reference evidence="1 2" key="1">
    <citation type="journal article" date="2017" name="Sci. Rep.">
        <title>Characterization and diversity of phages infecting Aeromonas salmonicida subsp. salmonicida.</title>
        <authorList>
            <person name="Vincent A.T."/>
            <person name="Paquet V.E."/>
            <person name="Bernatchez A."/>
            <person name="Tremblay D.M."/>
            <person name="Moineau S."/>
            <person name="Charette S.J."/>
        </authorList>
    </citation>
    <scope>NUCLEOTIDE SEQUENCE [LARGE SCALE GENOMIC DNA]</scope>
</reference>
<sequence length="119" mass="13982">MYYKFKNEETIQEFNKSNINSEANHKISKIIGNSIFKVKKMDVRGQIVDIEGTNLNETLHPIFNGDEVSEFLEEVTFLESEKSDNHVINSVKNELLVMRQRLLDQTFRIDELLNKMENM</sequence>
<dbReference type="Proteomes" id="UP000225215">
    <property type="component" value="Segment"/>
</dbReference>
<evidence type="ECO:0000313" key="1">
    <source>
        <dbReference type="EMBL" id="APU01495.1"/>
    </source>
</evidence>
<dbReference type="EMBL" id="KY290955">
    <property type="protein sequence ID" value="APU01495.1"/>
    <property type="molecule type" value="Genomic_DNA"/>
</dbReference>